<feature type="transmembrane region" description="Helical" evidence="8">
    <location>
        <begin position="255"/>
        <end position="273"/>
    </location>
</feature>
<evidence type="ECO:0000256" key="2">
    <source>
        <dbReference type="ARBA" id="ARBA00022448"/>
    </source>
</evidence>
<dbReference type="InterPro" id="IPR027417">
    <property type="entry name" value="P-loop_NTPase"/>
</dbReference>
<dbReference type="AlphaFoldDB" id="A0A223ATN7"/>
<dbReference type="EMBL" id="CP016199">
    <property type="protein sequence ID" value="ASS38342.1"/>
    <property type="molecule type" value="Genomic_DNA"/>
</dbReference>
<feature type="transmembrane region" description="Helical" evidence="8">
    <location>
        <begin position="140"/>
        <end position="158"/>
    </location>
</feature>
<accession>A0A223ATN7</accession>
<reference evidence="12" key="1">
    <citation type="submission" date="2016-05" db="EMBL/GenBank/DDBJ databases">
        <authorList>
            <person name="Holder M.E."/>
            <person name="Ajami N.J."/>
            <person name="Petrosino J.F."/>
        </authorList>
    </citation>
    <scope>NUCLEOTIDE SEQUENCE [LARGE SCALE GENOMIC DNA]</scope>
    <source>
        <strain evidence="12">ATCC 700696</strain>
    </source>
</reference>
<name>A0A223ATN7_9FIRM</name>
<evidence type="ECO:0000259" key="10">
    <source>
        <dbReference type="PROSITE" id="PS50929"/>
    </source>
</evidence>
<keyword evidence="12" id="KW-1185">Reference proteome</keyword>
<dbReference type="InterPro" id="IPR003439">
    <property type="entry name" value="ABC_transporter-like_ATP-bd"/>
</dbReference>
<evidence type="ECO:0000256" key="4">
    <source>
        <dbReference type="ARBA" id="ARBA00022741"/>
    </source>
</evidence>
<comment type="subcellular location">
    <subcellularLocation>
        <location evidence="1">Cell membrane</location>
        <topology evidence="1">Multi-pass membrane protein</topology>
    </subcellularLocation>
</comment>
<dbReference type="Proteomes" id="UP000214689">
    <property type="component" value="Chromosome"/>
</dbReference>
<dbReference type="GO" id="GO:0005886">
    <property type="term" value="C:plasma membrane"/>
    <property type="evidence" value="ECO:0007669"/>
    <property type="project" value="UniProtKB-SubCell"/>
</dbReference>
<keyword evidence="3 8" id="KW-0812">Transmembrane</keyword>
<evidence type="ECO:0000313" key="12">
    <source>
        <dbReference type="Proteomes" id="UP000214689"/>
    </source>
</evidence>
<dbReference type="InterPro" id="IPR017871">
    <property type="entry name" value="ABC_transporter-like_CS"/>
</dbReference>
<dbReference type="GO" id="GO:0015421">
    <property type="term" value="F:ABC-type oligopeptide transporter activity"/>
    <property type="evidence" value="ECO:0007669"/>
    <property type="project" value="TreeGrafter"/>
</dbReference>
<dbReference type="GO" id="GO:0005524">
    <property type="term" value="F:ATP binding"/>
    <property type="evidence" value="ECO:0007669"/>
    <property type="project" value="UniProtKB-KW"/>
</dbReference>
<dbReference type="PANTHER" id="PTHR43394:SF1">
    <property type="entry name" value="ATP-BINDING CASSETTE SUB-FAMILY B MEMBER 10, MITOCHONDRIAL"/>
    <property type="match status" value="1"/>
</dbReference>
<dbReference type="SUPFAM" id="SSF90123">
    <property type="entry name" value="ABC transporter transmembrane region"/>
    <property type="match status" value="1"/>
</dbReference>
<dbReference type="PROSITE" id="PS50893">
    <property type="entry name" value="ABC_TRANSPORTER_2"/>
    <property type="match status" value="1"/>
</dbReference>
<dbReference type="RefSeq" id="WP_094234578.1">
    <property type="nucleotide sequence ID" value="NZ_CP016199.1"/>
</dbReference>
<dbReference type="InterPro" id="IPR039421">
    <property type="entry name" value="Type_1_exporter"/>
</dbReference>
<dbReference type="SUPFAM" id="SSF52540">
    <property type="entry name" value="P-loop containing nucleoside triphosphate hydrolases"/>
    <property type="match status" value="1"/>
</dbReference>
<keyword evidence="2" id="KW-0813">Transport</keyword>
<evidence type="ECO:0000256" key="5">
    <source>
        <dbReference type="ARBA" id="ARBA00022840"/>
    </source>
</evidence>
<keyword evidence="7 8" id="KW-0472">Membrane</keyword>
<protein>
    <submittedName>
        <fullName evidence="11">Multidrug ABC transporter ATP-binding protein</fullName>
    </submittedName>
</protein>
<dbReference type="InterPro" id="IPR003593">
    <property type="entry name" value="AAA+_ATPase"/>
</dbReference>
<evidence type="ECO:0000256" key="1">
    <source>
        <dbReference type="ARBA" id="ARBA00004651"/>
    </source>
</evidence>
<feature type="domain" description="ABC transporter" evidence="9">
    <location>
        <begin position="339"/>
        <end position="572"/>
    </location>
</feature>
<dbReference type="Gene3D" id="3.40.50.300">
    <property type="entry name" value="P-loop containing nucleotide triphosphate hydrolases"/>
    <property type="match status" value="1"/>
</dbReference>
<dbReference type="InterPro" id="IPR036640">
    <property type="entry name" value="ABC1_TM_sf"/>
</dbReference>
<feature type="transmembrane region" description="Helical" evidence="8">
    <location>
        <begin position="20"/>
        <end position="41"/>
    </location>
</feature>
<evidence type="ECO:0000256" key="6">
    <source>
        <dbReference type="ARBA" id="ARBA00022989"/>
    </source>
</evidence>
<dbReference type="SMART" id="SM00382">
    <property type="entry name" value="AAA"/>
    <property type="match status" value="1"/>
</dbReference>
<proteinExistence type="predicted"/>
<feature type="domain" description="ABC transmembrane type-1" evidence="10">
    <location>
        <begin position="21"/>
        <end position="284"/>
    </location>
</feature>
<sequence length="582" mass="64954">MFRTVKRLIDWTGNYKKRVYIGFIFAFLNGIFTALPIMLASYGLNAILNDFSGKEPLDHTMIWKLLFSVIVCVLLRFISSYLRAITQESVGYEATAEQRIKLGNLFKKVSLGFFNHNNIGELSSAATTDLSFIEMYCMHMIDIVVNGHITVVVMIISLTIFCPIAGVISLTGLLVSTCIMYALEKISHRNAVLHQKAQDEIVENTIEYLRGMQVVKAFKQEGAAVEGIRNAFQNHKKVNVKLELEYCPYNCLHQLILKTTSIGVVIASAYLTLNGSMPIFVMLMLDMFSFVLFNHLEKVNSAIHVIEVINATLDKLDSIQKAEEIDKNGKDISLDAYNIEFQNVSFAYDKKTVLSDVSFILPQGATTAIVGPSGSGKTTICNLIARFYDVNKGTIRIDGHNIKDMTCESILRNISMVFQKVYLFNDTIANNIKFGNPNATYEDIVAAAKKARCHEFITSFPNGYETIVEEGGANLSGGEKQRISIARAILKNSPIIILDEATASIDPENEHMIQQAITELTKGKTVIVIAHRLATIENADQILVIDNGKVVQKGTHQELIKQEGLYQRFISIREKAEGWSFA</sequence>
<dbReference type="Pfam" id="PF00664">
    <property type="entry name" value="ABC_membrane"/>
    <property type="match status" value="1"/>
</dbReference>
<keyword evidence="4" id="KW-0547">Nucleotide-binding</keyword>
<evidence type="ECO:0000256" key="8">
    <source>
        <dbReference type="SAM" id="Phobius"/>
    </source>
</evidence>
<dbReference type="PROSITE" id="PS00211">
    <property type="entry name" value="ABC_TRANSPORTER_1"/>
    <property type="match status" value="1"/>
</dbReference>
<feature type="transmembrane region" description="Helical" evidence="8">
    <location>
        <begin position="61"/>
        <end position="78"/>
    </location>
</feature>
<dbReference type="FunFam" id="3.40.50.300:FF:000287">
    <property type="entry name" value="Multidrug ABC transporter ATP-binding protein"/>
    <property type="match status" value="1"/>
</dbReference>
<dbReference type="PROSITE" id="PS50929">
    <property type="entry name" value="ABC_TM1F"/>
    <property type="match status" value="1"/>
</dbReference>
<keyword evidence="6 8" id="KW-1133">Transmembrane helix</keyword>
<dbReference type="PANTHER" id="PTHR43394">
    <property type="entry name" value="ATP-DEPENDENT PERMEASE MDL1, MITOCHONDRIAL"/>
    <property type="match status" value="1"/>
</dbReference>
<feature type="transmembrane region" description="Helical" evidence="8">
    <location>
        <begin position="164"/>
        <end position="183"/>
    </location>
</feature>
<dbReference type="InterPro" id="IPR011527">
    <property type="entry name" value="ABC1_TM_dom"/>
</dbReference>
<dbReference type="GO" id="GO:0016887">
    <property type="term" value="F:ATP hydrolysis activity"/>
    <property type="evidence" value="ECO:0007669"/>
    <property type="project" value="InterPro"/>
</dbReference>
<keyword evidence="5 11" id="KW-0067">ATP-binding</keyword>
<evidence type="ECO:0000256" key="3">
    <source>
        <dbReference type="ARBA" id="ARBA00022692"/>
    </source>
</evidence>
<evidence type="ECO:0000313" key="11">
    <source>
        <dbReference type="EMBL" id="ASS38342.1"/>
    </source>
</evidence>
<dbReference type="OrthoDB" id="9762778at2"/>
<evidence type="ECO:0000256" key="7">
    <source>
        <dbReference type="ARBA" id="ARBA00023136"/>
    </source>
</evidence>
<dbReference type="Pfam" id="PF00005">
    <property type="entry name" value="ABC_tran"/>
    <property type="match status" value="1"/>
</dbReference>
<gene>
    <name evidence="11" type="ORF">AXF17_07995</name>
</gene>
<organism evidence="11 12">
    <name type="scientific">Mogibacterium pumilum</name>
    <dbReference type="NCBI Taxonomy" id="86332"/>
    <lineage>
        <taxon>Bacteria</taxon>
        <taxon>Bacillati</taxon>
        <taxon>Bacillota</taxon>
        <taxon>Clostridia</taxon>
        <taxon>Peptostreptococcales</taxon>
        <taxon>Anaerovoracaceae</taxon>
        <taxon>Mogibacterium</taxon>
    </lineage>
</organism>
<dbReference type="Gene3D" id="1.20.1560.10">
    <property type="entry name" value="ABC transporter type 1, transmembrane domain"/>
    <property type="match status" value="1"/>
</dbReference>
<evidence type="ECO:0000259" key="9">
    <source>
        <dbReference type="PROSITE" id="PS50893"/>
    </source>
</evidence>